<keyword evidence="5" id="KW-1185">Reference proteome</keyword>
<keyword evidence="2" id="KW-0503">Monooxygenase</keyword>
<proteinExistence type="predicted"/>
<evidence type="ECO:0000256" key="1">
    <source>
        <dbReference type="ARBA" id="ARBA00023002"/>
    </source>
</evidence>
<dbReference type="SUPFAM" id="SSF51905">
    <property type="entry name" value="FAD/NAD(P)-binding domain"/>
    <property type="match status" value="1"/>
</dbReference>
<dbReference type="InterPro" id="IPR050493">
    <property type="entry name" value="FAD-dep_Monooxygenase_BioMet"/>
</dbReference>
<dbReference type="PANTHER" id="PTHR13789">
    <property type="entry name" value="MONOOXYGENASE"/>
    <property type="match status" value="1"/>
</dbReference>
<dbReference type="Pfam" id="PF01494">
    <property type="entry name" value="FAD_binding_3"/>
    <property type="match status" value="1"/>
</dbReference>
<dbReference type="PANTHER" id="PTHR13789:SF309">
    <property type="entry name" value="PUTATIVE (AFU_ORTHOLOGUE AFUA_6G14510)-RELATED"/>
    <property type="match status" value="1"/>
</dbReference>
<dbReference type="EMBL" id="JAGQDD010000001">
    <property type="protein sequence ID" value="MBQ0929510.1"/>
    <property type="molecule type" value="Genomic_DNA"/>
</dbReference>
<reference evidence="4 5" key="1">
    <citation type="submission" date="2021-04" db="EMBL/GenBank/DDBJ databases">
        <title>The genome sequence of Ideonella sp. 3Y2.</title>
        <authorList>
            <person name="Liu Y."/>
        </authorList>
    </citation>
    <scope>NUCLEOTIDE SEQUENCE [LARGE SCALE GENOMIC DNA]</scope>
    <source>
        <strain evidence="4 5">3Y2</strain>
    </source>
</reference>
<accession>A0A940YBW7</accession>
<feature type="domain" description="FAD-binding" evidence="3">
    <location>
        <begin position="6"/>
        <end position="345"/>
    </location>
</feature>
<dbReference type="Proteomes" id="UP000676246">
    <property type="component" value="Unassembled WGS sequence"/>
</dbReference>
<evidence type="ECO:0000313" key="5">
    <source>
        <dbReference type="Proteomes" id="UP000676246"/>
    </source>
</evidence>
<evidence type="ECO:0000256" key="2">
    <source>
        <dbReference type="ARBA" id="ARBA00023033"/>
    </source>
</evidence>
<dbReference type="RefSeq" id="WP_210851749.1">
    <property type="nucleotide sequence ID" value="NZ_JAGQDD010000001.1"/>
</dbReference>
<dbReference type="GO" id="GO:0071949">
    <property type="term" value="F:FAD binding"/>
    <property type="evidence" value="ECO:0007669"/>
    <property type="project" value="InterPro"/>
</dbReference>
<dbReference type="InterPro" id="IPR036188">
    <property type="entry name" value="FAD/NAD-bd_sf"/>
</dbReference>
<protein>
    <submittedName>
        <fullName evidence="4">FAD-dependent oxidoreductase</fullName>
    </submittedName>
</protein>
<keyword evidence="1" id="KW-0560">Oxidoreductase</keyword>
<dbReference type="PRINTS" id="PR00420">
    <property type="entry name" value="RNGMNOXGNASE"/>
</dbReference>
<organism evidence="4 5">
    <name type="scientific">Ideonella alba</name>
    <dbReference type="NCBI Taxonomy" id="2824118"/>
    <lineage>
        <taxon>Bacteria</taxon>
        <taxon>Pseudomonadati</taxon>
        <taxon>Pseudomonadota</taxon>
        <taxon>Betaproteobacteria</taxon>
        <taxon>Burkholderiales</taxon>
        <taxon>Sphaerotilaceae</taxon>
        <taxon>Ideonella</taxon>
    </lineage>
</organism>
<evidence type="ECO:0000259" key="3">
    <source>
        <dbReference type="Pfam" id="PF01494"/>
    </source>
</evidence>
<dbReference type="AlphaFoldDB" id="A0A940YBW7"/>
<dbReference type="GO" id="GO:0004497">
    <property type="term" value="F:monooxygenase activity"/>
    <property type="evidence" value="ECO:0007669"/>
    <property type="project" value="UniProtKB-KW"/>
</dbReference>
<dbReference type="InterPro" id="IPR002938">
    <property type="entry name" value="FAD-bd"/>
</dbReference>
<gene>
    <name evidence="4" type="ORF">KAK03_03360</name>
</gene>
<name>A0A940YBW7_9BURK</name>
<comment type="caution">
    <text evidence="4">The sequence shown here is derived from an EMBL/GenBank/DDBJ whole genome shotgun (WGS) entry which is preliminary data.</text>
</comment>
<sequence length="376" mass="40077">MAAVNKVLVIGGGFSGMAAAIQMQRAGIAVDLVEIDPGWCPLGAGITINGATLRALQTLGVYPGFVDQGWVSDGLDLYSAAGQKLAELPTPRPVGSDVSGGGAIMRPALARLLSDATRASGVAVRTGCSFTTIEQDSDAVTVAFTDGTQGRYDLVVGADGVHSRLRGLLFPEVPPLGYLGQGVWRAVMPRPAEVVRPRMWFAQHLKLGVNPVSASHMYMFITEDRPTKAHIDPATWPAVFHGLMQPFADPLVQSLQPHALLPEAAIDYRPLANLLVPTPWNRGRVVMIGDTVAATTPHLASGAGIGIESGIVLAEELARHDTLPPALDAFHARRFPRCEMVVRNSERLCRIEVEGGDKAEHARIMRESMAALAQPI</sequence>
<dbReference type="Gene3D" id="3.50.50.60">
    <property type="entry name" value="FAD/NAD(P)-binding domain"/>
    <property type="match status" value="1"/>
</dbReference>
<dbReference type="NCBIfam" id="NF005313">
    <property type="entry name" value="PRK06847.1"/>
    <property type="match status" value="1"/>
</dbReference>
<evidence type="ECO:0000313" key="4">
    <source>
        <dbReference type="EMBL" id="MBQ0929510.1"/>
    </source>
</evidence>